<proteinExistence type="inferred from homology"/>
<keyword evidence="3" id="KW-0605">Phycobilisome</keyword>
<gene>
    <name evidence="7" type="ORF">HGD76_21645</name>
</gene>
<dbReference type="InterPro" id="IPR003593">
    <property type="entry name" value="AAA+_ATPase"/>
</dbReference>
<dbReference type="GO" id="GO:0030089">
    <property type="term" value="C:phycobilisome"/>
    <property type="evidence" value="ECO:0007669"/>
    <property type="project" value="UniProtKB-KW"/>
</dbReference>
<dbReference type="Pfam" id="PF05729">
    <property type="entry name" value="NACHT"/>
    <property type="match status" value="1"/>
</dbReference>
<evidence type="ECO:0000256" key="4">
    <source>
        <dbReference type="ARBA" id="ARBA00023239"/>
    </source>
</evidence>
<dbReference type="InterPro" id="IPR027417">
    <property type="entry name" value="P-loop_NTPase"/>
</dbReference>
<dbReference type="Pfam" id="PF22730">
    <property type="entry name" value="NCC-H"/>
    <property type="match status" value="1"/>
</dbReference>
<evidence type="ECO:0000256" key="2">
    <source>
        <dbReference type="ARBA" id="ARBA00022549"/>
    </source>
</evidence>
<dbReference type="KEGG" id="dfs:HGD76_21645"/>
<dbReference type="Pfam" id="PF13646">
    <property type="entry name" value="HEAT_2"/>
    <property type="match status" value="4"/>
</dbReference>
<sequence>MGLVERKKQPKHNHNQDISPEKGSALYQETEITQKYEHNEFLTQVFHKKDTKKSQGKRIAIIGEPGAGKTTLLQKIADYLSKKNSESIIIWVSLAELENGKLKDYLDEIWLRNAVERSKISEITKDIKDDFIGQFNQDKVWLLLDGLDEMSTNSSNILTDIARQIREGGYINQARIVLTCRLNLWDGGNNQLSNFDTYRNLDFSYPEQVEQFINNWFTFQKKAEAGRKLFNTLKEPGRERIQDLVKNPLRLTLLCLNWQGREAKLPDTQAEFYQQLVDNFNGWKQDEFAQISETQRQELITDLGKLAREAIDRETSRFRLLDGFVKKFLGDDKLTLALKLGWLNKIGMDIKGKPVYAFFHTSFQEYFAAIAINDWDFFLPKTHKNKPIEAQKYRIFEPQWKQTILLWLGRPEENLRTQKEQFIEALIEFKDGCGKYQGKGFYGYRAYFLAAGGIAEFKHCSQADKIVKQIINWKFDNSVSNIHDQADVALQETDRQKAIAALIKLINTSQDEGIRHQATESLGKIGVGNPVAIAALIKLINTSQDEGIRRQAVVNLGKIGGGNTDAITAFVESIKILQVQEYFTHRFVAESLENIGIGNVDAIAALVKLIETSKDQFIRVCAALSLGKIHPDNPVAIAALVELINTSQDDNIRKLAAANLEQIGVGNPVVIAAFVKIINTSQDEGIRWRAAQSLWKIGVGNPDEIPALVELIKTSKDRVIRSYVALSLRKMGVGNPVVIAALVELINTSQDSWYTRSWAAESLGIIDPGNPVAIAALVELTNTLPDAFIRGIVAESLGKIGVGNAEAITALVKLINTSQDEQTLRNASESLGKIDPGNAEAIAALVKLINTSQDIFIRNYVTESLGKIGIGNPVAIAALVKLINTSQDEETHIWAAYNLDEIDPGNADAIAALVKLINTSQDNKTLRLAAYNLYEIDPGNAEAIAALVELINTSQDGGIRRLAADSLGKIGVGDQPMVIKAISGYQLTNEHYQLIGKIAQNMLYPEFYQTWHQPSSFTRLFRTVKSIFYSISKR</sequence>
<keyword evidence="2" id="KW-0042">Antenna complex</keyword>
<evidence type="ECO:0000256" key="5">
    <source>
        <dbReference type="SAM" id="MobiDB-lite"/>
    </source>
</evidence>
<dbReference type="SUPFAM" id="SSF52540">
    <property type="entry name" value="P-loop containing nucleoside triphosphate hydrolases"/>
    <property type="match status" value="1"/>
</dbReference>
<dbReference type="GO" id="GO:0016829">
    <property type="term" value="F:lyase activity"/>
    <property type="evidence" value="ECO:0007669"/>
    <property type="project" value="UniProtKB-KW"/>
</dbReference>
<dbReference type="InterPro" id="IPR054570">
    <property type="entry name" value="NCC-H_dom"/>
</dbReference>
<dbReference type="InterPro" id="IPR011989">
    <property type="entry name" value="ARM-like"/>
</dbReference>
<dbReference type="PANTHER" id="PTHR12697">
    <property type="entry name" value="PBS LYASE HEAT-LIKE PROTEIN"/>
    <property type="match status" value="1"/>
</dbReference>
<dbReference type="SMART" id="SM00382">
    <property type="entry name" value="AAA"/>
    <property type="match status" value="1"/>
</dbReference>
<comment type="similarity">
    <text evidence="1">Belongs to the CpcE/RpcE/PecE family.</text>
</comment>
<name>A0A6H2C765_DOLFA</name>
<dbReference type="InterPro" id="IPR004155">
    <property type="entry name" value="PBS_lyase_HEAT"/>
</dbReference>
<keyword evidence="4" id="KW-0456">Lyase</keyword>
<dbReference type="Gene3D" id="1.25.10.10">
    <property type="entry name" value="Leucine-rich Repeat Variant"/>
    <property type="match status" value="4"/>
</dbReference>
<reference evidence="7 8" key="1">
    <citation type="submission" date="2020-04" db="EMBL/GenBank/DDBJ databases">
        <title>Genome-Wide Identification of 5-Methylcytosine Sites in Bacterial Genomes By High-Throughput Sequencing of MspJI Restriction Fragments.</title>
        <authorList>
            <person name="Wu V."/>
        </authorList>
    </citation>
    <scope>NUCLEOTIDE SEQUENCE [LARGE SCALE GENOMIC DNA]</scope>
    <source>
        <strain evidence="7 8">CCAP 1403/13f</strain>
    </source>
</reference>
<dbReference type="GO" id="GO:0016491">
    <property type="term" value="F:oxidoreductase activity"/>
    <property type="evidence" value="ECO:0007669"/>
    <property type="project" value="TreeGrafter"/>
</dbReference>
<reference evidence="7 8" key="2">
    <citation type="submission" date="2020-04" db="EMBL/GenBank/DDBJ databases">
        <authorList>
            <person name="Fomenkov A."/>
            <person name="Anton B.P."/>
            <person name="Roberts R.J."/>
        </authorList>
    </citation>
    <scope>NUCLEOTIDE SEQUENCE [LARGE SCALE GENOMIC DNA]</scope>
    <source>
        <strain evidence="7 8">CCAP 1403/13f</strain>
    </source>
</reference>
<dbReference type="Gene3D" id="3.40.50.300">
    <property type="entry name" value="P-loop containing nucleotide triphosphate hydrolases"/>
    <property type="match status" value="1"/>
</dbReference>
<dbReference type="AlphaFoldDB" id="A0A6H2C765"/>
<dbReference type="Proteomes" id="UP000502433">
    <property type="component" value="Chromosome"/>
</dbReference>
<feature type="region of interest" description="Disordered" evidence="5">
    <location>
        <begin position="1"/>
        <end position="23"/>
    </location>
</feature>
<evidence type="ECO:0000259" key="6">
    <source>
        <dbReference type="PROSITE" id="PS50837"/>
    </source>
</evidence>
<dbReference type="PROSITE" id="PS50837">
    <property type="entry name" value="NACHT"/>
    <property type="match status" value="1"/>
</dbReference>
<dbReference type="EMBL" id="CP051206">
    <property type="protein sequence ID" value="QJB47171.1"/>
    <property type="molecule type" value="Genomic_DNA"/>
</dbReference>
<dbReference type="InterPro" id="IPR016024">
    <property type="entry name" value="ARM-type_fold"/>
</dbReference>
<dbReference type="PANTHER" id="PTHR12697:SF5">
    <property type="entry name" value="DEOXYHYPUSINE HYDROXYLASE"/>
    <property type="match status" value="1"/>
</dbReference>
<dbReference type="SMART" id="SM00567">
    <property type="entry name" value="EZ_HEAT"/>
    <property type="match status" value="13"/>
</dbReference>
<protein>
    <submittedName>
        <fullName evidence="7">NACHT domain-containing protein</fullName>
    </submittedName>
</protein>
<accession>A0A6H2C765</accession>
<dbReference type="SUPFAM" id="SSF48371">
    <property type="entry name" value="ARM repeat"/>
    <property type="match status" value="3"/>
</dbReference>
<evidence type="ECO:0000256" key="1">
    <source>
        <dbReference type="ARBA" id="ARBA00009299"/>
    </source>
</evidence>
<dbReference type="InterPro" id="IPR007111">
    <property type="entry name" value="NACHT_NTPase"/>
</dbReference>
<organism evidence="7 8">
    <name type="scientific">Dolichospermum flos-aquae CCAP 1403/13F</name>
    <dbReference type="NCBI Taxonomy" id="315271"/>
    <lineage>
        <taxon>Bacteria</taxon>
        <taxon>Bacillati</taxon>
        <taxon>Cyanobacteriota</taxon>
        <taxon>Cyanophyceae</taxon>
        <taxon>Nostocales</taxon>
        <taxon>Aphanizomenonaceae</taxon>
        <taxon>Dolichospermum</taxon>
    </lineage>
</organism>
<evidence type="ECO:0000313" key="7">
    <source>
        <dbReference type="EMBL" id="QJB47171.1"/>
    </source>
</evidence>
<evidence type="ECO:0000256" key="3">
    <source>
        <dbReference type="ARBA" id="ARBA00022738"/>
    </source>
</evidence>
<evidence type="ECO:0000313" key="8">
    <source>
        <dbReference type="Proteomes" id="UP000502433"/>
    </source>
</evidence>
<feature type="domain" description="NACHT" evidence="6">
    <location>
        <begin position="57"/>
        <end position="181"/>
    </location>
</feature>